<feature type="compositionally biased region" description="Basic and acidic residues" evidence="1">
    <location>
        <begin position="33"/>
        <end position="43"/>
    </location>
</feature>
<dbReference type="EMBL" id="JAUSUC010000053">
    <property type="protein sequence ID" value="MDQ0216495.1"/>
    <property type="molecule type" value="Genomic_DNA"/>
</dbReference>
<accession>A0AAJ1WK88</accession>
<keyword evidence="3" id="KW-1185">Reference proteome</keyword>
<reference evidence="2" key="1">
    <citation type="submission" date="2023-07" db="EMBL/GenBank/DDBJ databases">
        <title>Genomic Encyclopedia of Type Strains, Phase IV (KMG-IV): sequencing the most valuable type-strain genomes for metagenomic binning, comparative biology and taxonomic classification.</title>
        <authorList>
            <person name="Goeker M."/>
        </authorList>
    </citation>
    <scope>NUCLEOTIDE SEQUENCE</scope>
    <source>
        <strain evidence="2">DSM 23947</strain>
    </source>
</reference>
<gene>
    <name evidence="2" type="ORF">J2S13_002955</name>
</gene>
<evidence type="ECO:0000256" key="1">
    <source>
        <dbReference type="SAM" id="MobiDB-lite"/>
    </source>
</evidence>
<evidence type="ECO:0000313" key="3">
    <source>
        <dbReference type="Proteomes" id="UP001237207"/>
    </source>
</evidence>
<name>A0AAJ1WK88_9BACI</name>
<dbReference type="Proteomes" id="UP001237207">
    <property type="component" value="Unassembled WGS sequence"/>
</dbReference>
<evidence type="ECO:0000313" key="2">
    <source>
        <dbReference type="EMBL" id="MDQ0216495.1"/>
    </source>
</evidence>
<dbReference type="AlphaFoldDB" id="A0AAJ1WK88"/>
<protein>
    <submittedName>
        <fullName evidence="2">Uncharacterized protein</fullName>
    </submittedName>
</protein>
<comment type="caution">
    <text evidence="2">The sequence shown here is derived from an EMBL/GenBank/DDBJ whole genome shotgun (WGS) entry which is preliminary data.</text>
</comment>
<proteinExistence type="predicted"/>
<sequence>MWERGLVSGAWGPALGESARHGLTQKFVGNMQKSREMSKSPEK</sequence>
<feature type="region of interest" description="Disordered" evidence="1">
    <location>
        <begin position="1"/>
        <end position="43"/>
    </location>
</feature>
<organism evidence="2 3">
    <name type="scientific">Oikeobacillus pervagus</name>
    <dbReference type="NCBI Taxonomy" id="1325931"/>
    <lineage>
        <taxon>Bacteria</taxon>
        <taxon>Bacillati</taxon>
        <taxon>Bacillota</taxon>
        <taxon>Bacilli</taxon>
        <taxon>Bacillales</taxon>
        <taxon>Bacillaceae</taxon>
        <taxon>Oikeobacillus</taxon>
    </lineage>
</organism>